<reference evidence="1" key="1">
    <citation type="submission" date="2022-01" db="EMBL/GenBank/DDBJ databases">
        <title>Colwellia maritima, isolated from seawater.</title>
        <authorList>
            <person name="Kristyanto S."/>
            <person name="Jung J."/>
            <person name="Jeon C.O."/>
        </authorList>
    </citation>
    <scope>NUCLEOTIDE SEQUENCE</scope>
    <source>
        <strain evidence="1">MSW7</strain>
    </source>
</reference>
<gene>
    <name evidence="1" type="ORF">L3081_14170</name>
</gene>
<name>A0ABS9X2A3_9GAMM</name>
<dbReference type="RefSeq" id="WP_242286763.1">
    <property type="nucleotide sequence ID" value="NZ_JAKKSL010000002.1"/>
</dbReference>
<organism evidence="1 2">
    <name type="scientific">Colwellia maritima</name>
    <dbReference type="NCBI Taxonomy" id="2912588"/>
    <lineage>
        <taxon>Bacteria</taxon>
        <taxon>Pseudomonadati</taxon>
        <taxon>Pseudomonadota</taxon>
        <taxon>Gammaproteobacteria</taxon>
        <taxon>Alteromonadales</taxon>
        <taxon>Colwelliaceae</taxon>
        <taxon>Colwellia</taxon>
    </lineage>
</organism>
<accession>A0ABS9X2A3</accession>
<keyword evidence="2" id="KW-1185">Reference proteome</keyword>
<proteinExistence type="predicted"/>
<dbReference type="Proteomes" id="UP001139646">
    <property type="component" value="Unassembled WGS sequence"/>
</dbReference>
<protein>
    <submittedName>
        <fullName evidence="1">Uncharacterized protein</fullName>
    </submittedName>
</protein>
<evidence type="ECO:0000313" key="2">
    <source>
        <dbReference type="Proteomes" id="UP001139646"/>
    </source>
</evidence>
<dbReference type="EMBL" id="JAKKSL010000002">
    <property type="protein sequence ID" value="MCI2284320.1"/>
    <property type="molecule type" value="Genomic_DNA"/>
</dbReference>
<comment type="caution">
    <text evidence="1">The sequence shown here is derived from an EMBL/GenBank/DDBJ whole genome shotgun (WGS) entry which is preliminary data.</text>
</comment>
<sequence length="236" mass="26420">MKVKLHNSHVLIGAKASTEHALNLPLVPPEESSFTINDKQYVNYFCSSLKSNSSDSYANEDSLNENKVTRCIHLIKQLNQQVKQLGLSLPLDIPVFWLLPEFTESFDNAIDASNTAINNENTLAYFAKKLQQALPQLFSHPQSQLFPFGRAAFPIALAAAKTLFESEKVKTILFIAVDTLYHDVVNLITNNTLVSATSEQGIIPSEGIVVTQISPLIREYQSTLYKIVWRQVNNKI</sequence>
<evidence type="ECO:0000313" key="1">
    <source>
        <dbReference type="EMBL" id="MCI2284320.1"/>
    </source>
</evidence>